<dbReference type="PANTHER" id="PTHR30055">
    <property type="entry name" value="HTH-TYPE TRANSCRIPTIONAL REGULATOR RUTR"/>
    <property type="match status" value="1"/>
</dbReference>
<dbReference type="Gene3D" id="1.10.357.10">
    <property type="entry name" value="Tetracycline Repressor, domain 2"/>
    <property type="match status" value="1"/>
</dbReference>
<protein>
    <submittedName>
        <fullName evidence="7">TetR/AcrR family transcriptional regulator</fullName>
    </submittedName>
</protein>
<dbReference type="InterPro" id="IPR009057">
    <property type="entry name" value="Homeodomain-like_sf"/>
</dbReference>
<dbReference type="InterPro" id="IPR036271">
    <property type="entry name" value="Tet_transcr_reg_TetR-rel_C_sf"/>
</dbReference>
<proteinExistence type="predicted"/>
<evidence type="ECO:0000259" key="6">
    <source>
        <dbReference type="PROSITE" id="PS50977"/>
    </source>
</evidence>
<dbReference type="PROSITE" id="PS50977">
    <property type="entry name" value="HTH_TETR_2"/>
    <property type="match status" value="1"/>
</dbReference>
<keyword evidence="1" id="KW-0805">Transcription regulation</keyword>
<accession>A0AB39TCY2</accession>
<feature type="DNA-binding region" description="H-T-H motif" evidence="4">
    <location>
        <begin position="56"/>
        <end position="75"/>
    </location>
</feature>
<dbReference type="InterPro" id="IPR049445">
    <property type="entry name" value="TetR_SbtR-like_C"/>
</dbReference>
<evidence type="ECO:0000256" key="2">
    <source>
        <dbReference type="ARBA" id="ARBA00023125"/>
    </source>
</evidence>
<dbReference type="SUPFAM" id="SSF46689">
    <property type="entry name" value="Homeodomain-like"/>
    <property type="match status" value="1"/>
</dbReference>
<evidence type="ECO:0000256" key="3">
    <source>
        <dbReference type="ARBA" id="ARBA00023163"/>
    </source>
</evidence>
<dbReference type="InterPro" id="IPR001647">
    <property type="entry name" value="HTH_TetR"/>
</dbReference>
<dbReference type="InterPro" id="IPR050109">
    <property type="entry name" value="HTH-type_TetR-like_transc_reg"/>
</dbReference>
<dbReference type="GO" id="GO:0000976">
    <property type="term" value="F:transcription cis-regulatory region binding"/>
    <property type="evidence" value="ECO:0007669"/>
    <property type="project" value="TreeGrafter"/>
</dbReference>
<dbReference type="PRINTS" id="PR00455">
    <property type="entry name" value="HTHTETR"/>
</dbReference>
<keyword evidence="3" id="KW-0804">Transcription</keyword>
<dbReference type="SUPFAM" id="SSF48498">
    <property type="entry name" value="Tetracyclin repressor-like, C-terminal domain"/>
    <property type="match status" value="1"/>
</dbReference>
<feature type="region of interest" description="Disordered" evidence="5">
    <location>
        <begin position="1"/>
        <end position="35"/>
    </location>
</feature>
<organism evidence="7">
    <name type="scientific">Streptomyces sp. R44</name>
    <dbReference type="NCBI Taxonomy" id="3238633"/>
    <lineage>
        <taxon>Bacteria</taxon>
        <taxon>Bacillati</taxon>
        <taxon>Actinomycetota</taxon>
        <taxon>Actinomycetes</taxon>
        <taxon>Kitasatosporales</taxon>
        <taxon>Streptomycetaceae</taxon>
        <taxon>Streptomyces</taxon>
    </lineage>
</organism>
<reference evidence="7" key="1">
    <citation type="submission" date="2024-07" db="EMBL/GenBank/DDBJ databases">
        <authorList>
            <person name="Yu S.T."/>
        </authorList>
    </citation>
    <scope>NUCLEOTIDE SEQUENCE</scope>
    <source>
        <strain evidence="7">R44</strain>
    </source>
</reference>
<dbReference type="GO" id="GO:0003700">
    <property type="term" value="F:DNA-binding transcription factor activity"/>
    <property type="evidence" value="ECO:0007669"/>
    <property type="project" value="TreeGrafter"/>
</dbReference>
<keyword evidence="2 4" id="KW-0238">DNA-binding</keyword>
<dbReference type="RefSeq" id="WP_369149047.1">
    <property type="nucleotide sequence ID" value="NZ_CP163444.1"/>
</dbReference>
<feature type="domain" description="HTH tetR-type" evidence="6">
    <location>
        <begin position="34"/>
        <end position="93"/>
    </location>
</feature>
<evidence type="ECO:0000256" key="1">
    <source>
        <dbReference type="ARBA" id="ARBA00023015"/>
    </source>
</evidence>
<dbReference type="Pfam" id="PF21597">
    <property type="entry name" value="TetR_C_43"/>
    <property type="match status" value="1"/>
</dbReference>
<dbReference type="EMBL" id="CP163444">
    <property type="protein sequence ID" value="XDQ76433.1"/>
    <property type="molecule type" value="Genomic_DNA"/>
</dbReference>
<gene>
    <name evidence="7" type="ORF">AB5J54_40590</name>
</gene>
<dbReference type="Pfam" id="PF00440">
    <property type="entry name" value="TetR_N"/>
    <property type="match status" value="1"/>
</dbReference>
<feature type="compositionally biased region" description="Polar residues" evidence="5">
    <location>
        <begin position="12"/>
        <end position="22"/>
    </location>
</feature>
<name>A0AB39TCY2_9ACTN</name>
<dbReference type="PANTHER" id="PTHR30055:SF234">
    <property type="entry name" value="HTH-TYPE TRANSCRIPTIONAL REGULATOR BETI"/>
    <property type="match status" value="1"/>
</dbReference>
<evidence type="ECO:0000256" key="5">
    <source>
        <dbReference type="SAM" id="MobiDB-lite"/>
    </source>
</evidence>
<sequence>MSIESHPGKPGTASTDAQSNSHPGKPRAARTDAQRNRERILEVAAQVVAEQGTPASLRDIARRADVGLGTLYRHFANRDALLEALLHQRFTHLAERADALAAAASPERALTEWLYEFTVGAGAYQGLPATLMATLNDPQSPLHGSCLTMRQAGGRLLQAAQESGRIRPDVAPIDLFALANALSWIADQAPTLTERREHLFRLVVDGLRPRSEQG</sequence>
<evidence type="ECO:0000256" key="4">
    <source>
        <dbReference type="PROSITE-ProRule" id="PRU00335"/>
    </source>
</evidence>
<evidence type="ECO:0000313" key="7">
    <source>
        <dbReference type="EMBL" id="XDQ76433.1"/>
    </source>
</evidence>
<dbReference type="AlphaFoldDB" id="A0AB39TCY2"/>